<accession>A0A0N4XKV0</accession>
<dbReference type="STRING" id="27835.A0A0N4XKV0"/>
<dbReference type="WBParaSite" id="NBR_0000315201-mRNA-1">
    <property type="protein sequence ID" value="NBR_0000315201-mRNA-1"/>
    <property type="gene ID" value="NBR_0000315201"/>
</dbReference>
<reference evidence="2 3" key="2">
    <citation type="submission" date="2018-11" db="EMBL/GenBank/DDBJ databases">
        <authorList>
            <consortium name="Pathogen Informatics"/>
        </authorList>
    </citation>
    <scope>NUCLEOTIDE SEQUENCE [LARGE SCALE GENOMIC DNA]</scope>
</reference>
<feature type="compositionally biased region" description="Basic and acidic residues" evidence="1">
    <location>
        <begin position="85"/>
        <end position="98"/>
    </location>
</feature>
<keyword evidence="3" id="KW-1185">Reference proteome</keyword>
<dbReference type="AlphaFoldDB" id="A0A0N4XKV0"/>
<dbReference type="EMBL" id="UYSL01004382">
    <property type="protein sequence ID" value="VDL66742.1"/>
    <property type="molecule type" value="Genomic_DNA"/>
</dbReference>
<name>A0A0N4XKV0_NIPBR</name>
<organism evidence="4">
    <name type="scientific">Nippostrongylus brasiliensis</name>
    <name type="common">Rat hookworm</name>
    <dbReference type="NCBI Taxonomy" id="27835"/>
    <lineage>
        <taxon>Eukaryota</taxon>
        <taxon>Metazoa</taxon>
        <taxon>Ecdysozoa</taxon>
        <taxon>Nematoda</taxon>
        <taxon>Chromadorea</taxon>
        <taxon>Rhabditida</taxon>
        <taxon>Rhabditina</taxon>
        <taxon>Rhabditomorpha</taxon>
        <taxon>Strongyloidea</taxon>
        <taxon>Heligmosomidae</taxon>
        <taxon>Nippostrongylus</taxon>
    </lineage>
</organism>
<evidence type="ECO:0000256" key="1">
    <source>
        <dbReference type="SAM" id="MobiDB-lite"/>
    </source>
</evidence>
<protein>
    <submittedName>
        <fullName evidence="4">DUF5709 domain-containing protein</fullName>
    </submittedName>
</protein>
<reference evidence="4" key="1">
    <citation type="submission" date="2017-02" db="UniProtKB">
        <authorList>
            <consortium name="WormBaseParasite"/>
        </authorList>
    </citation>
    <scope>IDENTIFICATION</scope>
</reference>
<gene>
    <name evidence="2" type="ORF">NBR_LOCUS3153</name>
</gene>
<dbReference type="Proteomes" id="UP000271162">
    <property type="component" value="Unassembled WGS sequence"/>
</dbReference>
<evidence type="ECO:0000313" key="2">
    <source>
        <dbReference type="EMBL" id="VDL66742.1"/>
    </source>
</evidence>
<evidence type="ECO:0000313" key="4">
    <source>
        <dbReference type="WBParaSite" id="NBR_0000315201-mRNA-1"/>
    </source>
</evidence>
<evidence type="ECO:0000313" key="3">
    <source>
        <dbReference type="Proteomes" id="UP000271162"/>
    </source>
</evidence>
<feature type="region of interest" description="Disordered" evidence="1">
    <location>
        <begin position="72"/>
        <end position="98"/>
    </location>
</feature>
<sequence>MTSDAEPVQELSSFQLVSQNLGDDFICDRAVCVDAVGSHAFVEQRVLSDDEGTTENYHRTDAESEVCAPTGEVREKSEVCAPTGEVREKTPSPTDEERLHAWESGQPDFMGRDAFANIQAALDRALQE</sequence>
<proteinExistence type="predicted"/>